<dbReference type="EMBL" id="JAPQKI010000005">
    <property type="protein sequence ID" value="KAJ5099399.1"/>
    <property type="molecule type" value="Genomic_DNA"/>
</dbReference>
<dbReference type="GeneID" id="81357873"/>
<keyword evidence="2" id="KW-1185">Reference proteome</keyword>
<dbReference type="RefSeq" id="XP_056475053.1">
    <property type="nucleotide sequence ID" value="XM_056618894.1"/>
</dbReference>
<protein>
    <submittedName>
        <fullName evidence="1">Uncharacterized protein</fullName>
    </submittedName>
</protein>
<gene>
    <name evidence="1" type="ORF">N7532_006400</name>
</gene>
<accession>A0A9W9FFW8</accession>
<dbReference type="OrthoDB" id="5344254at2759"/>
<name>A0A9W9FFW8_9EURO</name>
<evidence type="ECO:0000313" key="1">
    <source>
        <dbReference type="EMBL" id="KAJ5099399.1"/>
    </source>
</evidence>
<proteinExistence type="predicted"/>
<dbReference type="AlphaFoldDB" id="A0A9W9FFW8"/>
<reference evidence="1" key="2">
    <citation type="journal article" date="2023" name="IMA Fungus">
        <title>Comparative genomic study of the Penicillium genus elucidates a diverse pangenome and 15 lateral gene transfer events.</title>
        <authorList>
            <person name="Petersen C."/>
            <person name="Sorensen T."/>
            <person name="Nielsen M.R."/>
            <person name="Sondergaard T.E."/>
            <person name="Sorensen J.L."/>
            <person name="Fitzpatrick D.A."/>
            <person name="Frisvad J.C."/>
            <person name="Nielsen K.L."/>
        </authorList>
    </citation>
    <scope>NUCLEOTIDE SEQUENCE</scope>
    <source>
        <strain evidence="1">IBT 30761</strain>
    </source>
</reference>
<comment type="caution">
    <text evidence="1">The sequence shown here is derived from an EMBL/GenBank/DDBJ whole genome shotgun (WGS) entry which is preliminary data.</text>
</comment>
<evidence type="ECO:0000313" key="2">
    <source>
        <dbReference type="Proteomes" id="UP001149074"/>
    </source>
</evidence>
<reference evidence="1" key="1">
    <citation type="submission" date="2022-11" db="EMBL/GenBank/DDBJ databases">
        <authorList>
            <person name="Petersen C."/>
        </authorList>
    </citation>
    <scope>NUCLEOTIDE SEQUENCE</scope>
    <source>
        <strain evidence="1">IBT 30761</strain>
    </source>
</reference>
<dbReference type="Proteomes" id="UP001149074">
    <property type="component" value="Unassembled WGS sequence"/>
</dbReference>
<organism evidence="1 2">
    <name type="scientific">Penicillium argentinense</name>
    <dbReference type="NCBI Taxonomy" id="1131581"/>
    <lineage>
        <taxon>Eukaryota</taxon>
        <taxon>Fungi</taxon>
        <taxon>Dikarya</taxon>
        <taxon>Ascomycota</taxon>
        <taxon>Pezizomycotina</taxon>
        <taxon>Eurotiomycetes</taxon>
        <taxon>Eurotiomycetidae</taxon>
        <taxon>Eurotiales</taxon>
        <taxon>Aspergillaceae</taxon>
        <taxon>Penicillium</taxon>
    </lineage>
</organism>
<sequence>MATRTADSPPATASSTALRSRAVSSLAVVFFLEANCFCFAVTENFTNMDFSQISCTLTNDTGFSDFLFAENAIVSTNGDAPSRLWNDAGISWAGSPDLQDYVLTIDAEDLGYNGMGRVLTGGFGRSPRRIYPCSPKRGNVSLLRGVGWASFTLDAESTVNLTVYGSELSFVGYHDKDWGAHRLLWKTSAAGIEATLAWGLIPSSGSMPSIPTTTNKPLATSPTRNRFWLLCGNMKVRPTGDNATFPPMSDSFSPTDSISPSMCLNSAFWRRSSPQPCYLGEAQLWSLDRIAQWNG</sequence>